<reference evidence="9" key="1">
    <citation type="submission" date="2025-08" db="UniProtKB">
        <authorList>
            <consortium name="RefSeq"/>
        </authorList>
    </citation>
    <scope>IDENTIFICATION</scope>
</reference>
<comment type="similarity">
    <text evidence="1 6">Belongs to the eukaryotic ribosomal protein eS12 family.</text>
</comment>
<dbReference type="PANTHER" id="PTHR11843">
    <property type="entry name" value="40S RIBOSOMAL PROTEIN S12"/>
    <property type="match status" value="1"/>
</dbReference>
<dbReference type="GO" id="GO:0003735">
    <property type="term" value="F:structural constituent of ribosome"/>
    <property type="evidence" value="ECO:0007669"/>
    <property type="project" value="InterPro"/>
</dbReference>
<dbReference type="RefSeq" id="XP_021092560.1">
    <property type="nucleotide sequence ID" value="XM_021236901.1"/>
</dbReference>
<evidence type="ECO:0000256" key="5">
    <source>
        <dbReference type="ARBA" id="ARBA00046349"/>
    </source>
</evidence>
<proteinExistence type="inferred from homology"/>
<protein>
    <recommendedName>
        <fullName evidence="6">40S ribosomal protein S12</fullName>
    </recommendedName>
</protein>
<dbReference type="Pfam" id="PF01248">
    <property type="entry name" value="Ribosomal_L7Ae"/>
    <property type="match status" value="1"/>
</dbReference>
<dbReference type="Proteomes" id="UP000694906">
    <property type="component" value="Unplaced"/>
</dbReference>
<dbReference type="GeneID" id="101709655"/>
<dbReference type="InterPro" id="IPR029064">
    <property type="entry name" value="Ribosomal_eL30-like_sf"/>
</dbReference>
<evidence type="ECO:0000259" key="7">
    <source>
        <dbReference type="Pfam" id="PF01248"/>
    </source>
</evidence>
<gene>
    <name evidence="9" type="primary">Rps12</name>
</gene>
<sequence length="165" mass="18145">MYVKLVEALCAEHQINLIKVDDNKKLGEWVGLCKIDREGKPRKVVGCSCVVVKANNSGSKGPCLQKQGAAAESPVHLPEGSDAGEPRCSTKELALKNGIQLGTLHLQGRHRNFTENSIRLNTENFPSVTEFKGAPTDGWKWTEEILSSLAFQKTTKQNKTKQNNS</sequence>
<organism evidence="8 9">
    <name type="scientific">Heterocephalus glaber</name>
    <name type="common">Naked mole rat</name>
    <dbReference type="NCBI Taxonomy" id="10181"/>
    <lineage>
        <taxon>Eukaryota</taxon>
        <taxon>Metazoa</taxon>
        <taxon>Chordata</taxon>
        <taxon>Craniata</taxon>
        <taxon>Vertebrata</taxon>
        <taxon>Euteleostomi</taxon>
        <taxon>Mammalia</taxon>
        <taxon>Eutheria</taxon>
        <taxon>Euarchontoglires</taxon>
        <taxon>Glires</taxon>
        <taxon>Rodentia</taxon>
        <taxon>Hystricomorpha</taxon>
        <taxon>Bathyergidae</taxon>
        <taxon>Heterocephalus</taxon>
    </lineage>
</organism>
<dbReference type="Gene3D" id="3.30.1330.30">
    <property type="match status" value="1"/>
</dbReference>
<dbReference type="InterPro" id="IPR000530">
    <property type="entry name" value="Ribosomal_eS12"/>
</dbReference>
<evidence type="ECO:0000256" key="1">
    <source>
        <dbReference type="ARBA" id="ARBA00005824"/>
    </source>
</evidence>
<comment type="subunit">
    <text evidence="5">Part of the small subunit (SSU) processome, composed of more than 70 proteins and the RNA chaperone small nucleolar RNA (snoRNA) U3. Subunit of the 40S ribosomal complex.</text>
</comment>
<dbReference type="SUPFAM" id="SSF55315">
    <property type="entry name" value="L30e-like"/>
    <property type="match status" value="1"/>
</dbReference>
<evidence type="ECO:0000313" key="8">
    <source>
        <dbReference type="Proteomes" id="UP000694906"/>
    </source>
</evidence>
<dbReference type="GO" id="GO:0005840">
    <property type="term" value="C:ribosome"/>
    <property type="evidence" value="ECO:0007669"/>
    <property type="project" value="UniProtKB-KW"/>
</dbReference>
<dbReference type="AlphaFoldDB" id="A0AAX6RAY9"/>
<dbReference type="PRINTS" id="PR00972">
    <property type="entry name" value="RIBSOMALS12E"/>
</dbReference>
<dbReference type="InterPro" id="IPR004038">
    <property type="entry name" value="Ribosomal_eL8/eL30/eS12/Gad45"/>
</dbReference>
<evidence type="ECO:0000313" key="9">
    <source>
        <dbReference type="RefSeq" id="XP_021092560.1"/>
    </source>
</evidence>
<evidence type="ECO:0000256" key="6">
    <source>
        <dbReference type="RuleBase" id="RU000670"/>
    </source>
</evidence>
<accession>A0AAX6RAY9</accession>
<keyword evidence="8" id="KW-1185">Reference proteome</keyword>
<name>A0AAX6RAY9_HETGA</name>
<dbReference type="GO" id="GO:1990904">
    <property type="term" value="C:ribonucleoprotein complex"/>
    <property type="evidence" value="ECO:0007669"/>
    <property type="project" value="UniProtKB-KW"/>
</dbReference>
<keyword evidence="2 6" id="KW-0689">Ribosomal protein</keyword>
<keyword evidence="3 6" id="KW-0687">Ribonucleoprotein</keyword>
<comment type="function">
    <text evidence="4">Part of the small subunit (SSU) processome, first precursor of the small eukaryotic ribosomal subunit. During the assembly of the SSU processome in the nucleolus, many ribosome biogenesis factors, an RNA chaperone and ribosomal proteins associate with the nascent pre-rRNA and work in concert to generate RNA folding, modifications, rearrangements and cleavage as well as targeted degradation of pre-ribosomal RNA by the RNA exosome. Subunit of the 40S ribosomal complex.</text>
</comment>
<dbReference type="CTD" id="6206"/>
<evidence type="ECO:0000256" key="3">
    <source>
        <dbReference type="ARBA" id="ARBA00023274"/>
    </source>
</evidence>
<evidence type="ECO:0000256" key="2">
    <source>
        <dbReference type="ARBA" id="ARBA00022980"/>
    </source>
</evidence>
<evidence type="ECO:0000256" key="4">
    <source>
        <dbReference type="ARBA" id="ARBA00045472"/>
    </source>
</evidence>
<dbReference type="GO" id="GO:0006412">
    <property type="term" value="P:translation"/>
    <property type="evidence" value="ECO:0007669"/>
    <property type="project" value="InterPro"/>
</dbReference>
<feature type="domain" description="Ribosomal protein eL8/eL30/eS12/Gadd45" evidence="7">
    <location>
        <begin position="1"/>
        <end position="51"/>
    </location>
</feature>